<dbReference type="EMBL" id="JAOPGA020000276">
    <property type="protein sequence ID" value="KAL0477901.1"/>
    <property type="molecule type" value="Genomic_DNA"/>
</dbReference>
<dbReference type="EMBL" id="JAOPGA020000979">
    <property type="protein sequence ID" value="KAL0483708.1"/>
    <property type="molecule type" value="Genomic_DNA"/>
</dbReference>
<proteinExistence type="predicted"/>
<dbReference type="Proteomes" id="UP001431209">
    <property type="component" value="Unassembled WGS sequence"/>
</dbReference>
<evidence type="ECO:0000313" key="3">
    <source>
        <dbReference type="EMBL" id="KAL0483708.1"/>
    </source>
</evidence>
<keyword evidence="4" id="KW-1185">Reference proteome</keyword>
<protein>
    <submittedName>
        <fullName evidence="2">Uncharacterized protein</fullName>
    </submittedName>
</protein>
<sequence>MNAINNLKEEELYADHLVNAEVREESSDKHHPEQKHHDGQEKEHYNSEQNHPVTKREEAGANVIPLHQK</sequence>
<evidence type="ECO:0000313" key="4">
    <source>
        <dbReference type="Proteomes" id="UP001431209"/>
    </source>
</evidence>
<evidence type="ECO:0000256" key="1">
    <source>
        <dbReference type="SAM" id="MobiDB-lite"/>
    </source>
</evidence>
<feature type="region of interest" description="Disordered" evidence="1">
    <location>
        <begin position="1"/>
        <end position="69"/>
    </location>
</feature>
<dbReference type="AlphaFoldDB" id="A0AAW2YLT6"/>
<name>A0AAW2YLT6_9EUKA</name>
<comment type="caution">
    <text evidence="2">The sequence shown here is derived from an EMBL/GenBank/DDBJ whole genome shotgun (WGS) entry which is preliminary data.</text>
</comment>
<reference evidence="2 4" key="1">
    <citation type="submission" date="2024-03" db="EMBL/GenBank/DDBJ databases">
        <title>The Acrasis kona genome and developmental transcriptomes reveal deep origins of eukaryotic multicellular pathways.</title>
        <authorList>
            <person name="Sheikh S."/>
            <person name="Fu C.-J."/>
            <person name="Brown M.W."/>
            <person name="Baldauf S.L."/>
        </authorList>
    </citation>
    <scope>NUCLEOTIDE SEQUENCE [LARGE SCALE GENOMIC DNA]</scope>
    <source>
        <strain evidence="2 4">ATCC MYA-3509</strain>
    </source>
</reference>
<gene>
    <name evidence="2" type="ORF">AKO1_012770</name>
    <name evidence="3" type="ORF">AKO1_013963</name>
</gene>
<organism evidence="2 4">
    <name type="scientific">Acrasis kona</name>
    <dbReference type="NCBI Taxonomy" id="1008807"/>
    <lineage>
        <taxon>Eukaryota</taxon>
        <taxon>Discoba</taxon>
        <taxon>Heterolobosea</taxon>
        <taxon>Tetramitia</taxon>
        <taxon>Eutetramitia</taxon>
        <taxon>Acrasidae</taxon>
        <taxon>Acrasis</taxon>
    </lineage>
</organism>
<feature type="compositionally biased region" description="Basic and acidic residues" evidence="1">
    <location>
        <begin position="21"/>
        <end position="46"/>
    </location>
</feature>
<evidence type="ECO:0000313" key="2">
    <source>
        <dbReference type="EMBL" id="KAL0477901.1"/>
    </source>
</evidence>
<accession>A0AAW2YLT6</accession>